<keyword evidence="3" id="KW-1185">Reference proteome</keyword>
<evidence type="ECO:0000313" key="2">
    <source>
        <dbReference type="EMBL" id="CAG8663595.1"/>
    </source>
</evidence>
<feature type="region of interest" description="Disordered" evidence="1">
    <location>
        <begin position="155"/>
        <end position="177"/>
    </location>
</feature>
<feature type="compositionally biased region" description="Polar residues" evidence="1">
    <location>
        <begin position="118"/>
        <end position="133"/>
    </location>
</feature>
<feature type="compositionally biased region" description="Basic and acidic residues" evidence="1">
    <location>
        <begin position="319"/>
        <end position="330"/>
    </location>
</feature>
<accession>A0A9N9H712</accession>
<dbReference type="EMBL" id="CAJVPI010003928">
    <property type="protein sequence ID" value="CAG8663595.1"/>
    <property type="molecule type" value="Genomic_DNA"/>
</dbReference>
<evidence type="ECO:0000313" key="3">
    <source>
        <dbReference type="Proteomes" id="UP000789739"/>
    </source>
</evidence>
<evidence type="ECO:0000256" key="1">
    <source>
        <dbReference type="SAM" id="MobiDB-lite"/>
    </source>
</evidence>
<sequence>MTKGKRRKKPLSSMTMLKEDIRVEEKSSLEDSTVFSKPLGKAEKVSKLCEAPNCTHAAVCSVFIRDEEDFIDGIEPEEGTPYRACALHSNKQVKTFRGMKILNRIEEVVSDEEESLPNRPTASAAKTLQQTPTEQPAIAVRVSPMSSPELQALLKKKGNSASSNPSQPNASLASSPVSTCEVQDCTNVANYEAEVENRHGLTKARVCVEHATDSIEGNKTTSLQLVNAENLSAYSMSSISISDNDDNDQVKNIVSKVTQNKPFGQTKGQKQSKIRRASDPSQKQTVTFNFNSDVDFPSLPASKPMSKTPAQNVGVTKRNVGDSEIPEKRINKIAQPKKGMATPKGTTEKGPTPKKARTNKKPSNLEAMNVNSSSEEDIPNRFANAIIPTINHPIAFPKKPTNANALRLIINGEPFAVSLDWAPIYLLKFFAGNDSITKWDLKRGNTVIPAT</sequence>
<name>A0A9N9H712_9GLOM</name>
<protein>
    <submittedName>
        <fullName evidence="2">8097_t:CDS:1</fullName>
    </submittedName>
</protein>
<feature type="region of interest" description="Disordered" evidence="1">
    <location>
        <begin position="261"/>
        <end position="283"/>
    </location>
</feature>
<reference evidence="2" key="1">
    <citation type="submission" date="2021-06" db="EMBL/GenBank/DDBJ databases">
        <authorList>
            <person name="Kallberg Y."/>
            <person name="Tangrot J."/>
            <person name="Rosling A."/>
        </authorList>
    </citation>
    <scope>NUCLEOTIDE SEQUENCE</scope>
    <source>
        <strain evidence="2">BR232B</strain>
    </source>
</reference>
<comment type="caution">
    <text evidence="2">The sequence shown here is derived from an EMBL/GenBank/DDBJ whole genome shotgun (WGS) entry which is preliminary data.</text>
</comment>
<feature type="region of interest" description="Disordered" evidence="1">
    <location>
        <begin position="111"/>
        <end position="133"/>
    </location>
</feature>
<feature type="region of interest" description="Disordered" evidence="1">
    <location>
        <begin position="297"/>
        <end position="361"/>
    </location>
</feature>
<organism evidence="2 3">
    <name type="scientific">Paraglomus brasilianum</name>
    <dbReference type="NCBI Taxonomy" id="144538"/>
    <lineage>
        <taxon>Eukaryota</taxon>
        <taxon>Fungi</taxon>
        <taxon>Fungi incertae sedis</taxon>
        <taxon>Mucoromycota</taxon>
        <taxon>Glomeromycotina</taxon>
        <taxon>Glomeromycetes</taxon>
        <taxon>Paraglomerales</taxon>
        <taxon>Paraglomeraceae</taxon>
        <taxon>Paraglomus</taxon>
    </lineage>
</organism>
<dbReference type="Proteomes" id="UP000789739">
    <property type="component" value="Unassembled WGS sequence"/>
</dbReference>
<proteinExistence type="predicted"/>
<gene>
    <name evidence="2" type="ORF">PBRASI_LOCUS10920</name>
</gene>
<dbReference type="AlphaFoldDB" id="A0A9N9H712"/>
<feature type="compositionally biased region" description="Low complexity" evidence="1">
    <location>
        <begin position="159"/>
        <end position="176"/>
    </location>
</feature>
<feature type="non-terminal residue" evidence="2">
    <location>
        <position position="451"/>
    </location>
</feature>